<comment type="subcellular location">
    <subcellularLocation>
        <location evidence="1">Nucleus</location>
        <location evidence="1">Nucleolus</location>
    </subcellularLocation>
</comment>
<accession>A0A9Q3CH18</accession>
<evidence type="ECO:0000256" key="8">
    <source>
        <dbReference type="ARBA" id="ARBA00023163"/>
    </source>
</evidence>
<proteinExistence type="inferred from homology"/>
<feature type="compositionally biased region" description="Polar residues" evidence="10">
    <location>
        <begin position="129"/>
        <end position="144"/>
    </location>
</feature>
<dbReference type="EMBL" id="AVOT02008051">
    <property type="protein sequence ID" value="MBW0485189.1"/>
    <property type="molecule type" value="Genomic_DNA"/>
</dbReference>
<feature type="region of interest" description="Disordered" evidence="10">
    <location>
        <begin position="1"/>
        <end position="32"/>
    </location>
</feature>
<comment type="similarity">
    <text evidence="2">Belongs to the RRN7/TAF1B family.</text>
</comment>
<dbReference type="PANTHER" id="PTHR31576">
    <property type="entry name" value="TATA BOX-BINDING PROTEIN-ASSOCIATED FACTOR RNA POLYMERASE I SUBUNIT B"/>
    <property type="match status" value="1"/>
</dbReference>
<dbReference type="AlphaFoldDB" id="A0A9Q3CH18"/>
<keyword evidence="3" id="KW-0479">Metal-binding</keyword>
<evidence type="ECO:0000256" key="1">
    <source>
        <dbReference type="ARBA" id="ARBA00004604"/>
    </source>
</evidence>
<dbReference type="InterPro" id="IPR033599">
    <property type="entry name" value="TAF1B/Rrn7"/>
</dbReference>
<organism evidence="12 13">
    <name type="scientific">Austropuccinia psidii MF-1</name>
    <dbReference type="NCBI Taxonomy" id="1389203"/>
    <lineage>
        <taxon>Eukaryota</taxon>
        <taxon>Fungi</taxon>
        <taxon>Dikarya</taxon>
        <taxon>Basidiomycota</taxon>
        <taxon>Pucciniomycotina</taxon>
        <taxon>Pucciniomycetes</taxon>
        <taxon>Pucciniales</taxon>
        <taxon>Sphaerophragmiaceae</taxon>
        <taxon>Austropuccinia</taxon>
    </lineage>
</organism>
<feature type="region of interest" description="Disordered" evidence="10">
    <location>
        <begin position="98"/>
        <end position="198"/>
    </location>
</feature>
<dbReference type="Proteomes" id="UP000765509">
    <property type="component" value="Unassembled WGS sequence"/>
</dbReference>
<feature type="compositionally biased region" description="Low complexity" evidence="10">
    <location>
        <begin position="1"/>
        <end position="17"/>
    </location>
</feature>
<evidence type="ECO:0000259" key="11">
    <source>
        <dbReference type="Pfam" id="PF20644"/>
    </source>
</evidence>
<dbReference type="InterPro" id="IPR048540">
    <property type="entry name" value="Rrn7_cyclin_N"/>
</dbReference>
<reference evidence="12" key="1">
    <citation type="submission" date="2021-03" db="EMBL/GenBank/DDBJ databases">
        <title>Draft genome sequence of rust myrtle Austropuccinia psidii MF-1, a brazilian biotype.</title>
        <authorList>
            <person name="Quecine M.C."/>
            <person name="Pachon D.M.R."/>
            <person name="Bonatelli M.L."/>
            <person name="Correr F.H."/>
            <person name="Franceschini L.M."/>
            <person name="Leite T.F."/>
            <person name="Margarido G.R.A."/>
            <person name="Almeida C.A."/>
            <person name="Ferrarezi J.A."/>
            <person name="Labate C.A."/>
        </authorList>
    </citation>
    <scope>NUCLEOTIDE SEQUENCE</scope>
    <source>
        <strain evidence="12">MF-1</strain>
    </source>
</reference>
<evidence type="ECO:0000256" key="10">
    <source>
        <dbReference type="SAM" id="MobiDB-lite"/>
    </source>
</evidence>
<evidence type="ECO:0000313" key="12">
    <source>
        <dbReference type="EMBL" id="MBW0485189.1"/>
    </source>
</evidence>
<dbReference type="PANTHER" id="PTHR31576:SF2">
    <property type="entry name" value="TATA BOX-BINDING PROTEIN-ASSOCIATED FACTOR RNA POLYMERASE I SUBUNIT B"/>
    <property type="match status" value="1"/>
</dbReference>
<name>A0A9Q3CH18_9BASI</name>
<evidence type="ECO:0000256" key="4">
    <source>
        <dbReference type="ARBA" id="ARBA00022771"/>
    </source>
</evidence>
<comment type="caution">
    <text evidence="12">The sequence shown here is derived from an EMBL/GenBank/DDBJ whole genome shotgun (WGS) entry which is preliminary data.</text>
</comment>
<feature type="domain" description="Rrn7/TAF1B N-terminal cyclin" evidence="11">
    <location>
        <begin position="180"/>
        <end position="257"/>
    </location>
</feature>
<keyword evidence="4" id="KW-0863">Zinc-finger</keyword>
<keyword evidence="5" id="KW-0862">Zinc</keyword>
<gene>
    <name evidence="12" type="ORF">O181_024904</name>
</gene>
<evidence type="ECO:0000256" key="9">
    <source>
        <dbReference type="ARBA" id="ARBA00023242"/>
    </source>
</evidence>
<keyword evidence="6" id="KW-0805">Transcription regulation</keyword>
<evidence type="ECO:0000256" key="7">
    <source>
        <dbReference type="ARBA" id="ARBA00023125"/>
    </source>
</evidence>
<dbReference type="GO" id="GO:0001164">
    <property type="term" value="F:RNA polymerase I core promoter sequence-specific DNA binding"/>
    <property type="evidence" value="ECO:0007669"/>
    <property type="project" value="InterPro"/>
</dbReference>
<dbReference type="GO" id="GO:0070860">
    <property type="term" value="C:RNA polymerase I core factor complex"/>
    <property type="evidence" value="ECO:0007669"/>
    <property type="project" value="InterPro"/>
</dbReference>
<keyword evidence="7" id="KW-0238">DNA-binding</keyword>
<dbReference type="GO" id="GO:0042790">
    <property type="term" value="P:nucleolar large rRNA transcription by RNA polymerase I"/>
    <property type="evidence" value="ECO:0007669"/>
    <property type="project" value="TreeGrafter"/>
</dbReference>
<keyword evidence="13" id="KW-1185">Reference proteome</keyword>
<evidence type="ECO:0000313" key="13">
    <source>
        <dbReference type="Proteomes" id="UP000765509"/>
    </source>
</evidence>
<dbReference type="OrthoDB" id="428577at2759"/>
<keyword evidence="9" id="KW-0539">Nucleus</keyword>
<evidence type="ECO:0000256" key="5">
    <source>
        <dbReference type="ARBA" id="ARBA00022833"/>
    </source>
</evidence>
<evidence type="ECO:0000256" key="6">
    <source>
        <dbReference type="ARBA" id="ARBA00023015"/>
    </source>
</evidence>
<dbReference type="GO" id="GO:0008270">
    <property type="term" value="F:zinc ion binding"/>
    <property type="evidence" value="ECO:0007669"/>
    <property type="project" value="UniProtKB-KW"/>
</dbReference>
<sequence>MSLYSQSQLSELGSQSQTNNSRPTCPRCGSRRWRRDPNRGVIVCVEGHVLEGYIRESTEQTEGSVHSIRKRRLHSAHRERKEYTLKNAYRGERARWSLNLDPDLPDPSRQSSPGGVSHSEVGSELGFSSEDQYASTSCPGTPSRLSHPIASEDNVGFTPEDLKAMTDDDNSESSDDTRHETSCLDSDVPQNDLDDCNPRQVRSTTANIRVYPRMEVTVCTLYLACMQLRLPVILQDIVNMIATKQIPYLDFAQTLPQEIKEKFSASIIQNLSIEKPPPSYRHRHPSGLCYFLRQLLAILQDSTPLRVLPAMCSLNLTLLVTRFSQLLLLPTPLQALSLHLVQKLDSSWFMYTALRSNSSRSKSLQKSMLPYRISYPPEWCIMAVVFATAHYALQSHGASQDFTDPDDMLSLVKATLPEPSTWYKALITSRTSDQPQMLWEKNIVEMSGLEIDQYVKFARDFLLKDEPQTKDSPLRNRFLSSFQVEDPPERTPNDVEESCSTSKIHESLNGANIPGLLSNLLSRALTTIGAKENDFLTLVSAIDRQISKILVKTQ</sequence>
<protein>
    <recommendedName>
        <fullName evidence="11">Rrn7/TAF1B N-terminal cyclin domain-containing protein</fullName>
    </recommendedName>
</protein>
<evidence type="ECO:0000256" key="3">
    <source>
        <dbReference type="ARBA" id="ARBA00022723"/>
    </source>
</evidence>
<keyword evidence="8" id="KW-0804">Transcription</keyword>
<dbReference type="Pfam" id="PF20644">
    <property type="entry name" value="Rrn7_cyclin_N"/>
    <property type="match status" value="1"/>
</dbReference>
<evidence type="ECO:0000256" key="2">
    <source>
        <dbReference type="ARBA" id="ARBA00006899"/>
    </source>
</evidence>